<accession>A0ABV7WIF8</accession>
<dbReference type="InterPro" id="IPR032710">
    <property type="entry name" value="NTF2-like_dom_sf"/>
</dbReference>
<dbReference type="Proteomes" id="UP001595685">
    <property type="component" value="Unassembled WGS sequence"/>
</dbReference>
<comment type="caution">
    <text evidence="3">The sequence shown here is derived from an EMBL/GenBank/DDBJ whole genome shotgun (WGS) entry which is preliminary data.</text>
</comment>
<dbReference type="Gene3D" id="3.10.450.50">
    <property type="match status" value="1"/>
</dbReference>
<reference evidence="4" key="1">
    <citation type="journal article" date="2019" name="Int. J. Syst. Evol. Microbiol.">
        <title>The Global Catalogue of Microorganisms (GCM) 10K type strain sequencing project: providing services to taxonomists for standard genome sequencing and annotation.</title>
        <authorList>
            <consortium name="The Broad Institute Genomics Platform"/>
            <consortium name="The Broad Institute Genome Sequencing Center for Infectious Disease"/>
            <person name="Wu L."/>
            <person name="Ma J."/>
        </authorList>
    </citation>
    <scope>NUCLEOTIDE SEQUENCE [LARGE SCALE GENOMIC DNA]</scope>
    <source>
        <strain evidence="4">NCAIM B.02333</strain>
    </source>
</reference>
<dbReference type="HAMAP" id="MF_00612">
    <property type="entry name" value="UPF0225"/>
    <property type="match status" value="1"/>
</dbReference>
<dbReference type="InterPro" id="IPR023006">
    <property type="entry name" value="YchJ-like"/>
</dbReference>
<name>A0ABV7WIF8_9MICO</name>
<dbReference type="SUPFAM" id="SSF54427">
    <property type="entry name" value="NTF2-like"/>
    <property type="match status" value="1"/>
</dbReference>
<gene>
    <name evidence="3" type="ORF">ACFOLH_14835</name>
</gene>
<evidence type="ECO:0000256" key="1">
    <source>
        <dbReference type="HAMAP-Rule" id="MF_00612"/>
    </source>
</evidence>
<evidence type="ECO:0000259" key="2">
    <source>
        <dbReference type="Pfam" id="PF17775"/>
    </source>
</evidence>
<evidence type="ECO:0000313" key="4">
    <source>
        <dbReference type="Proteomes" id="UP001595685"/>
    </source>
</evidence>
<feature type="domain" description="YchJ-like middle NTF2-like" evidence="2">
    <location>
        <begin position="30"/>
        <end position="126"/>
    </location>
</feature>
<evidence type="ECO:0000313" key="3">
    <source>
        <dbReference type="EMBL" id="MFC3689624.1"/>
    </source>
</evidence>
<proteinExistence type="inferred from homology"/>
<dbReference type="EMBL" id="JBHRWW010000011">
    <property type="protein sequence ID" value="MFC3689624.1"/>
    <property type="molecule type" value="Genomic_DNA"/>
</dbReference>
<keyword evidence="4" id="KW-1185">Reference proteome</keyword>
<dbReference type="InterPro" id="IPR048469">
    <property type="entry name" value="YchJ-like_M"/>
</dbReference>
<dbReference type="Pfam" id="PF17775">
    <property type="entry name" value="YchJ_M-like"/>
    <property type="match status" value="1"/>
</dbReference>
<comment type="similarity">
    <text evidence="1">Belongs to the UPF0225 family.</text>
</comment>
<sequence>MPPTTCPCSSGLPFDGCCGPVLADVRPAPTAEQLMRSRYTAFVLGDREHLLRTWHASTRPATLVLDDDVRWEGLEVLDRERGGPFDDDGTVEFRAHHRHRFEDGRGEQHERSRFVRERGRWSYVGGTSV</sequence>
<organism evidence="3 4">
    <name type="scientific">Aquipuribacter hungaricus</name>
    <dbReference type="NCBI Taxonomy" id="545624"/>
    <lineage>
        <taxon>Bacteria</taxon>
        <taxon>Bacillati</taxon>
        <taxon>Actinomycetota</taxon>
        <taxon>Actinomycetes</taxon>
        <taxon>Micrococcales</taxon>
        <taxon>Intrasporangiaceae</taxon>
        <taxon>Aquipuribacter</taxon>
    </lineage>
</organism>
<dbReference type="RefSeq" id="WP_340291255.1">
    <property type="nucleotide sequence ID" value="NZ_JBBEOI010000035.1"/>
</dbReference>
<protein>
    <recommendedName>
        <fullName evidence="1">UPF0225 protein ACFOLH_14835</fullName>
    </recommendedName>
</protein>